<dbReference type="PIRSF" id="PIRSF016578">
    <property type="entry name" value="HsaA"/>
    <property type="match status" value="1"/>
</dbReference>
<feature type="domain" description="Acyl-CoA oxidase/dehydrogenase middle" evidence="14">
    <location>
        <begin position="128"/>
        <end position="209"/>
    </location>
</feature>
<evidence type="ECO:0000256" key="7">
    <source>
        <dbReference type="ARBA" id="ARBA00034307"/>
    </source>
</evidence>
<comment type="catalytic activity">
    <reaction evidence="12">
        <text>dibenzothiophene 5-oxide + FMNH2 + O2 = dibenzothiophene 5,5-dioxide + FMN + H2O + H(+)</text>
        <dbReference type="Rhea" id="RHEA:49080"/>
        <dbReference type="ChEBI" id="CHEBI:15377"/>
        <dbReference type="ChEBI" id="CHEBI:15378"/>
        <dbReference type="ChEBI" id="CHEBI:15379"/>
        <dbReference type="ChEBI" id="CHEBI:23683"/>
        <dbReference type="ChEBI" id="CHEBI:57618"/>
        <dbReference type="ChEBI" id="CHEBI:58210"/>
        <dbReference type="ChEBI" id="CHEBI:90356"/>
    </reaction>
</comment>
<evidence type="ECO:0000256" key="2">
    <source>
        <dbReference type="ARBA" id="ARBA00022630"/>
    </source>
</evidence>
<organism evidence="17 18">
    <name type="scientific">Nocardioides ginsengisoli</name>
    <dbReference type="NCBI Taxonomy" id="363868"/>
    <lineage>
        <taxon>Bacteria</taxon>
        <taxon>Bacillati</taxon>
        <taxon>Actinomycetota</taxon>
        <taxon>Actinomycetes</taxon>
        <taxon>Propionibacteriales</taxon>
        <taxon>Nocardioidaceae</taxon>
        <taxon>Nocardioides</taxon>
    </lineage>
</organism>
<dbReference type="InterPro" id="IPR009100">
    <property type="entry name" value="AcylCoA_DH/oxidase_NM_dom_sf"/>
</dbReference>
<reference evidence="18" key="1">
    <citation type="journal article" date="2019" name="Int. J. Syst. Evol. Microbiol.">
        <title>The Global Catalogue of Microorganisms (GCM) 10K type strain sequencing project: providing services to taxonomists for standard genome sequencing and annotation.</title>
        <authorList>
            <consortium name="The Broad Institute Genomics Platform"/>
            <consortium name="The Broad Institute Genome Sequencing Center for Infectious Disease"/>
            <person name="Wu L."/>
            <person name="Ma J."/>
        </authorList>
    </citation>
    <scope>NUCLEOTIDE SEQUENCE [LARGE SCALE GENOMIC DNA]</scope>
    <source>
        <strain evidence="18">CCUG 52478</strain>
    </source>
</reference>
<keyword evidence="2" id="KW-0285">Flavoprotein</keyword>
<dbReference type="InterPro" id="IPR037069">
    <property type="entry name" value="AcylCoA_DH/ox_N_sf"/>
</dbReference>
<evidence type="ECO:0000256" key="1">
    <source>
        <dbReference type="ARBA" id="ARBA00004496"/>
    </source>
</evidence>
<evidence type="ECO:0000256" key="9">
    <source>
        <dbReference type="ARBA" id="ARBA00034328"/>
    </source>
</evidence>
<dbReference type="Proteomes" id="UP001597229">
    <property type="component" value="Unassembled WGS sequence"/>
</dbReference>
<dbReference type="PANTHER" id="PTHR43884:SF12">
    <property type="entry name" value="ISOVALERYL-COA DEHYDROGENASE, MITOCHONDRIAL-RELATED"/>
    <property type="match status" value="1"/>
</dbReference>
<evidence type="ECO:0000256" key="8">
    <source>
        <dbReference type="ARBA" id="ARBA00034317"/>
    </source>
</evidence>
<comment type="catalytic activity">
    <reaction evidence="11">
        <text>dibenzothiophene + FMNH2 + O2 = dibenzothiophene 5-oxide + FMN + H2O + H(+)</text>
        <dbReference type="Rhea" id="RHEA:49076"/>
        <dbReference type="ChEBI" id="CHEBI:15377"/>
        <dbReference type="ChEBI" id="CHEBI:15378"/>
        <dbReference type="ChEBI" id="CHEBI:15379"/>
        <dbReference type="ChEBI" id="CHEBI:23681"/>
        <dbReference type="ChEBI" id="CHEBI:23683"/>
        <dbReference type="ChEBI" id="CHEBI:57618"/>
        <dbReference type="ChEBI" id="CHEBI:58210"/>
    </reaction>
</comment>
<comment type="catalytic activity">
    <reaction evidence="13">
        <text>dibenzothiophene + 2 FMNH2 + 2 O2 = dibenzothiophene 5,5-dioxide + 2 FMN + 2 H2O + 2 H(+)</text>
        <dbReference type="Rhea" id="RHEA:49072"/>
        <dbReference type="ChEBI" id="CHEBI:15377"/>
        <dbReference type="ChEBI" id="CHEBI:15378"/>
        <dbReference type="ChEBI" id="CHEBI:15379"/>
        <dbReference type="ChEBI" id="CHEBI:23681"/>
        <dbReference type="ChEBI" id="CHEBI:57618"/>
        <dbReference type="ChEBI" id="CHEBI:58210"/>
        <dbReference type="ChEBI" id="CHEBI:90356"/>
        <dbReference type="EC" id="1.14.14.21"/>
    </reaction>
</comment>
<dbReference type="RefSeq" id="WP_379227951.1">
    <property type="nucleotide sequence ID" value="NZ_JBHTLX010000002.1"/>
</dbReference>
<proteinExistence type="inferred from homology"/>
<keyword evidence="4" id="KW-0547">Nucleotide-binding</keyword>
<dbReference type="InterPro" id="IPR013107">
    <property type="entry name" value="Acyl-CoA_DH_C"/>
</dbReference>
<keyword evidence="3" id="KW-0288">FMN</keyword>
<dbReference type="InterPro" id="IPR013786">
    <property type="entry name" value="AcylCoA_DH/ox_N"/>
</dbReference>
<dbReference type="SUPFAM" id="SSF56645">
    <property type="entry name" value="Acyl-CoA dehydrogenase NM domain-like"/>
    <property type="match status" value="1"/>
</dbReference>
<evidence type="ECO:0000256" key="10">
    <source>
        <dbReference type="ARBA" id="ARBA00034345"/>
    </source>
</evidence>
<comment type="subcellular location">
    <subcellularLocation>
        <location evidence="1">Cytoplasm</location>
    </subcellularLocation>
</comment>
<dbReference type="InterPro" id="IPR036250">
    <property type="entry name" value="AcylCo_DH-like_C"/>
</dbReference>
<name>A0ABW3VWK8_9ACTN</name>
<evidence type="ECO:0000256" key="4">
    <source>
        <dbReference type="ARBA" id="ARBA00022741"/>
    </source>
</evidence>
<evidence type="ECO:0000256" key="5">
    <source>
        <dbReference type="ARBA" id="ARBA00023002"/>
    </source>
</evidence>
<comment type="pathway">
    <text evidence="7">Sulfur metabolism; dibenzothiophene degradation.</text>
</comment>
<feature type="domain" description="Acyl-CoA dehydrogenase C-terminal" evidence="16">
    <location>
        <begin position="236"/>
        <end position="367"/>
    </location>
</feature>
<protein>
    <recommendedName>
        <fullName evidence="10">Dibenzothiophene monooxygenase</fullName>
        <ecNumber evidence="9">1.14.14.21</ecNumber>
    </recommendedName>
</protein>
<comment type="caution">
    <text evidence="17">The sequence shown here is derived from an EMBL/GenBank/DDBJ whole genome shotgun (WGS) entry which is preliminary data.</text>
</comment>
<keyword evidence="18" id="KW-1185">Reference proteome</keyword>
<dbReference type="InterPro" id="IPR006091">
    <property type="entry name" value="Acyl-CoA_Oxase/DH_mid-dom"/>
</dbReference>
<evidence type="ECO:0000256" key="3">
    <source>
        <dbReference type="ARBA" id="ARBA00022643"/>
    </source>
</evidence>
<dbReference type="NCBIfam" id="TIGR04022">
    <property type="entry name" value="sulfur_SfnB"/>
    <property type="match status" value="1"/>
</dbReference>
<gene>
    <name evidence="17" type="ORF">ACFQ3F_00720</name>
</gene>
<dbReference type="EMBL" id="JBHTLX010000002">
    <property type="protein sequence ID" value="MFD1246298.1"/>
    <property type="molecule type" value="Genomic_DNA"/>
</dbReference>
<dbReference type="Pfam" id="PF02771">
    <property type="entry name" value="Acyl-CoA_dh_N"/>
    <property type="match status" value="1"/>
</dbReference>
<accession>A0ABW3VWK8</accession>
<dbReference type="Gene3D" id="1.20.140.10">
    <property type="entry name" value="Butyryl-CoA Dehydrogenase, subunit A, domain 3"/>
    <property type="match status" value="1"/>
</dbReference>
<dbReference type="Pfam" id="PF02770">
    <property type="entry name" value="Acyl-CoA_dh_M"/>
    <property type="match status" value="1"/>
</dbReference>
<evidence type="ECO:0000313" key="17">
    <source>
        <dbReference type="EMBL" id="MFD1246298.1"/>
    </source>
</evidence>
<dbReference type="PANTHER" id="PTHR43884">
    <property type="entry name" value="ACYL-COA DEHYDROGENASE"/>
    <property type="match status" value="1"/>
</dbReference>
<dbReference type="InterPro" id="IPR046373">
    <property type="entry name" value="Acyl-CoA_Oxase/DH_mid-dom_sf"/>
</dbReference>
<sequence>MSVPVLGPADAVEVARTLGRQLADGDLDRDLHRSLPYDEVKGLAESGLLALTVPAAFGGADASVSTVTEVFRALAWGDPNVAQIPHSHVVFLNQLRLHGSPEHQQRIFGEVLAGSIVANAQSEFGSKHVRDIRTTLSPAGAGWLLNGEKFYATGSLFADYLAVLSRRETDGSLQVAWIRKDASGVEVVDDWDAVGQRTTGSGTVRLTDVVVGADWVTPFSVEFDRPTTYGAFAQVLHAAIDVGIARRALDEAGEFVRTTSRPYPDAGVERAAEDPVVVHAFGQLELAVRGSEALLRVAAEAVDAANRTLTEDTAAEASLAVAAARASSTAVSVDVASQLFQVAGTRAALAGLNLDRHWRNARTHSLHDPAGWKVHHLGRWAADGIRPPRHGQI</sequence>
<dbReference type="InterPro" id="IPR023922">
    <property type="entry name" value="S04_starv_induced_SfnB"/>
</dbReference>
<evidence type="ECO:0000256" key="13">
    <source>
        <dbReference type="ARBA" id="ARBA00049456"/>
    </source>
</evidence>
<evidence type="ECO:0000259" key="15">
    <source>
        <dbReference type="Pfam" id="PF02771"/>
    </source>
</evidence>
<evidence type="ECO:0000256" key="11">
    <source>
        <dbReference type="ARBA" id="ARBA00047859"/>
    </source>
</evidence>
<keyword evidence="6" id="KW-0503">Monooxygenase</keyword>
<keyword evidence="5 17" id="KW-0560">Oxidoreductase</keyword>
<dbReference type="GO" id="GO:0016491">
    <property type="term" value="F:oxidoreductase activity"/>
    <property type="evidence" value="ECO:0007669"/>
    <property type="project" value="UniProtKB-KW"/>
</dbReference>
<evidence type="ECO:0000313" key="18">
    <source>
        <dbReference type="Proteomes" id="UP001597229"/>
    </source>
</evidence>
<evidence type="ECO:0000259" key="16">
    <source>
        <dbReference type="Pfam" id="PF08028"/>
    </source>
</evidence>
<dbReference type="Gene3D" id="1.10.540.10">
    <property type="entry name" value="Acyl-CoA dehydrogenase/oxidase, N-terminal domain"/>
    <property type="match status" value="1"/>
</dbReference>
<evidence type="ECO:0000259" key="14">
    <source>
        <dbReference type="Pfam" id="PF02770"/>
    </source>
</evidence>
<dbReference type="Pfam" id="PF08028">
    <property type="entry name" value="Acyl-CoA_dh_2"/>
    <property type="match status" value="1"/>
</dbReference>
<evidence type="ECO:0000256" key="12">
    <source>
        <dbReference type="ARBA" id="ARBA00048445"/>
    </source>
</evidence>
<dbReference type="SUPFAM" id="SSF47203">
    <property type="entry name" value="Acyl-CoA dehydrogenase C-terminal domain-like"/>
    <property type="match status" value="1"/>
</dbReference>
<feature type="domain" description="Acyl-CoA dehydrogenase/oxidase N-terminal" evidence="15">
    <location>
        <begin position="18"/>
        <end position="114"/>
    </location>
</feature>
<dbReference type="EC" id="1.14.14.21" evidence="9"/>
<comment type="similarity">
    <text evidence="8">Belongs to the DszC flavin monooxygenase family.</text>
</comment>
<dbReference type="Gene3D" id="2.40.110.10">
    <property type="entry name" value="Butyryl-CoA Dehydrogenase, subunit A, domain 2"/>
    <property type="match status" value="1"/>
</dbReference>
<evidence type="ECO:0000256" key="6">
    <source>
        <dbReference type="ARBA" id="ARBA00023033"/>
    </source>
</evidence>